<organism evidence="3">
    <name type="scientific">freshwater metagenome</name>
    <dbReference type="NCBI Taxonomy" id="449393"/>
    <lineage>
        <taxon>unclassified sequences</taxon>
        <taxon>metagenomes</taxon>
        <taxon>ecological metagenomes</taxon>
    </lineage>
</organism>
<evidence type="ECO:0000313" key="3">
    <source>
        <dbReference type="EMBL" id="CAB4335494.1"/>
    </source>
</evidence>
<evidence type="ECO:0000256" key="1">
    <source>
        <dbReference type="SAM" id="MobiDB-lite"/>
    </source>
</evidence>
<accession>A0A6J5YZ19</accession>
<protein>
    <submittedName>
        <fullName evidence="3">Unannotated protein</fullName>
    </submittedName>
</protein>
<dbReference type="InterPro" id="IPR047682">
    <property type="entry name" value="SepH-like"/>
</dbReference>
<dbReference type="EMBL" id="CAESAK010000052">
    <property type="protein sequence ID" value="CAB4335494.1"/>
    <property type="molecule type" value="Genomic_DNA"/>
</dbReference>
<feature type="domain" description="DUF3071" evidence="2">
    <location>
        <begin position="1"/>
        <end position="167"/>
    </location>
</feature>
<gene>
    <name evidence="3" type="ORF">UFOPK3775_00517</name>
</gene>
<evidence type="ECO:0000259" key="2">
    <source>
        <dbReference type="Pfam" id="PF11268"/>
    </source>
</evidence>
<reference evidence="3" key="1">
    <citation type="submission" date="2020-05" db="EMBL/GenBank/DDBJ databases">
        <authorList>
            <person name="Chiriac C."/>
            <person name="Salcher M."/>
            <person name="Ghai R."/>
            <person name="Kavagutti S V."/>
        </authorList>
    </citation>
    <scope>NUCLEOTIDE SEQUENCE</scope>
</reference>
<name>A0A6J5YZ19_9ZZZZ</name>
<dbReference type="NCBIfam" id="NF040712">
    <property type="entry name" value="SepH"/>
    <property type="match status" value="1"/>
</dbReference>
<feature type="compositionally biased region" description="Polar residues" evidence="1">
    <location>
        <begin position="8"/>
        <end position="20"/>
    </location>
</feature>
<dbReference type="Pfam" id="PF11268">
    <property type="entry name" value="DUF3071"/>
    <property type="match status" value="1"/>
</dbReference>
<dbReference type="InterPro" id="IPR021421">
    <property type="entry name" value="DUF3071"/>
</dbReference>
<proteinExistence type="predicted"/>
<feature type="region of interest" description="Disordered" evidence="1">
    <location>
        <begin position="1"/>
        <end position="20"/>
    </location>
</feature>
<dbReference type="AlphaFoldDB" id="A0A6J5YZ19"/>
<sequence length="282" mass="31252">MSELRIQGKNSEGTHLTLTDNNGQEFSLRISDTLRATVNQPRLSAVPSGDGETVVSVKEIQRRLRAGDAPEVIAREGNTTLDKIARFSGPILQEREYILNIARGANLRKESTRSEMTFLDSVIEKLVPRGVDAESLSWNAWRLPDTTWHIELHYPNRDGNGIATWNFDTARHSINPTDNNGAWLIDEDAPVRQIDPGFISAEPTHPSRIEAAPAVELPGASSLFTTVPAVEERPETPRLVAIRDTPTAADSEDGVTARAKIPSWDEIMFGHKKSEEDEENNL</sequence>